<dbReference type="Proteomes" id="UP000638043">
    <property type="component" value="Unassembled WGS sequence"/>
</dbReference>
<name>A0ABQ2N4U7_9MICO</name>
<protein>
    <recommendedName>
        <fullName evidence="5">DUF4012 domain-containing protein</fullName>
    </recommendedName>
</protein>
<keyword evidence="4" id="KW-1185">Reference proteome</keyword>
<evidence type="ECO:0000256" key="1">
    <source>
        <dbReference type="SAM" id="MobiDB-lite"/>
    </source>
</evidence>
<accession>A0ABQ2N4U7</accession>
<feature type="compositionally biased region" description="Low complexity" evidence="1">
    <location>
        <begin position="214"/>
        <end position="237"/>
    </location>
</feature>
<feature type="region of interest" description="Disordered" evidence="1">
    <location>
        <begin position="132"/>
        <end position="164"/>
    </location>
</feature>
<feature type="region of interest" description="Disordered" evidence="1">
    <location>
        <begin position="25"/>
        <end position="118"/>
    </location>
</feature>
<evidence type="ECO:0000313" key="4">
    <source>
        <dbReference type="Proteomes" id="UP000638043"/>
    </source>
</evidence>
<proteinExistence type="predicted"/>
<reference evidence="4" key="1">
    <citation type="journal article" date="2019" name="Int. J. Syst. Evol. Microbiol.">
        <title>The Global Catalogue of Microorganisms (GCM) 10K type strain sequencing project: providing services to taxonomists for standard genome sequencing and annotation.</title>
        <authorList>
            <consortium name="The Broad Institute Genomics Platform"/>
            <consortium name="The Broad Institute Genome Sequencing Center for Infectious Disease"/>
            <person name="Wu L."/>
            <person name="Ma J."/>
        </authorList>
    </citation>
    <scope>NUCLEOTIDE SEQUENCE [LARGE SCALE GENOMIC DNA]</scope>
    <source>
        <strain evidence="4">CGMCC 4.7181</strain>
    </source>
</reference>
<evidence type="ECO:0000256" key="2">
    <source>
        <dbReference type="SAM" id="Phobius"/>
    </source>
</evidence>
<feature type="compositionally biased region" description="Gly residues" evidence="1">
    <location>
        <begin position="238"/>
        <end position="248"/>
    </location>
</feature>
<dbReference type="RefSeq" id="WP_188702925.1">
    <property type="nucleotide sequence ID" value="NZ_BMMQ01000011.1"/>
</dbReference>
<evidence type="ECO:0000313" key="3">
    <source>
        <dbReference type="EMBL" id="GGO67031.1"/>
    </source>
</evidence>
<keyword evidence="2" id="KW-1133">Transmembrane helix</keyword>
<keyword evidence="2" id="KW-0472">Membrane</keyword>
<feature type="transmembrane region" description="Helical" evidence="2">
    <location>
        <begin position="266"/>
        <end position="287"/>
    </location>
</feature>
<comment type="caution">
    <text evidence="3">The sequence shown here is derived from an EMBL/GenBank/DDBJ whole genome shotgun (WGS) entry which is preliminary data.</text>
</comment>
<dbReference type="InterPro" id="IPR025101">
    <property type="entry name" value="DUF4012"/>
</dbReference>
<keyword evidence="2" id="KW-0812">Transmembrane</keyword>
<evidence type="ECO:0008006" key="5">
    <source>
        <dbReference type="Google" id="ProtNLM"/>
    </source>
</evidence>
<organism evidence="3 4">
    <name type="scientific">Microbacterium nanhaiense</name>
    <dbReference type="NCBI Taxonomy" id="1301026"/>
    <lineage>
        <taxon>Bacteria</taxon>
        <taxon>Bacillati</taxon>
        <taxon>Actinomycetota</taxon>
        <taxon>Actinomycetes</taxon>
        <taxon>Micrococcales</taxon>
        <taxon>Microbacteriaceae</taxon>
        <taxon>Microbacterium</taxon>
    </lineage>
</organism>
<feature type="compositionally biased region" description="Pro residues" evidence="1">
    <location>
        <begin position="203"/>
        <end position="213"/>
    </location>
</feature>
<dbReference type="Pfam" id="PF13196">
    <property type="entry name" value="DUF4012"/>
    <property type="match status" value="1"/>
</dbReference>
<dbReference type="EMBL" id="BMMQ01000011">
    <property type="protein sequence ID" value="GGO67031.1"/>
    <property type="molecule type" value="Genomic_DNA"/>
</dbReference>
<gene>
    <name evidence="3" type="ORF">GCM10010910_27870</name>
</gene>
<sequence>MTNEHDPLAGLSRRELRELRARLDQAERAADAAEAAAPGGFYDGAPIEPGTEEARGSGAWSGGAAGARSDASAAGATAAWTAGGAAGAGSSESAAGAASARPQVAAHPGASAREPATRRANTWDLPTEALTVQHHDDAPASTVRPAGAPGAYGSNTPADATRVMPTYPDSAATVAMPVASPDHTRTEAMPFVDLPASQAAPQDPFPAAQPAPQDPYASAPTPPLGTAAPAGAPATAAGGAGDGSGNPPGGDDMAEKPRKSRRARNITLIVLLVLIVCVGWLGVRALMVKNDLQAAQRVVSHVQQEPDSFDAALPVLGDYAGSAASVRWDPIWRAAEFVPWAGANLKGVRLAAESLDVAANDLAVPALEAMRTESETPILQRVLPILDEVQPRITSLADKIHDVAGSSSLIGPVRSGVDMVDKVMQQAGPAIGVAPGLLGADGEKNYLLVFMNNAESVGLAGSAASQTLINVNEGAIEIAAQAGSGDFNELGGAVDVEVPQSALDLYTSYLVDHVNTTPSRPDFPTMAALDRAFWNRDIGDQQIDGVVGIDPIALSYILDATGPITIEETGDTLTSANAVQLLLSDVYSRWSDYESQDMADAFFAGVATKVFDKIATGDFDMLTMVSSLGRGIDQGSLLFHSFDEETQNYIAEERVSGILPETNEEESVVGVYFRDESTSKISYYMKSNIDVMQTCTDGGATFDVSTTLHLDLPTFDGLPDYVRPQNQAFPGLSRTAVYVYGPAGTSLDSVEIEGRQVEIKNQEIDDLGRPVAFVWAYLGPTEMATVNATFSGDGDFGPAAVWSTPMVNASTGTVTPCGAKE</sequence>
<feature type="compositionally biased region" description="Low complexity" evidence="1">
    <location>
        <begin position="66"/>
        <end position="100"/>
    </location>
</feature>
<feature type="region of interest" description="Disordered" evidence="1">
    <location>
        <begin position="196"/>
        <end position="258"/>
    </location>
</feature>